<protein>
    <submittedName>
        <fullName evidence="7">TM2 domain-containing protein</fullName>
    </submittedName>
</protein>
<dbReference type="InterPro" id="IPR007829">
    <property type="entry name" value="TM2"/>
</dbReference>
<evidence type="ECO:0000256" key="2">
    <source>
        <dbReference type="ARBA" id="ARBA00022692"/>
    </source>
</evidence>
<feature type="transmembrane region" description="Helical" evidence="5">
    <location>
        <begin position="46"/>
        <end position="69"/>
    </location>
</feature>
<comment type="caution">
    <text evidence="7">The sequence shown here is derived from an EMBL/GenBank/DDBJ whole genome shotgun (WGS) entry which is preliminary data.</text>
</comment>
<sequence>MEIVDELGNKLPPPAENKRILAGVLGILLGAFGIHKFVLGYQNEGLIMLLVTVLTCGIGAGFTGLIGLIEGIIYLSKSDEEFYFIYQENKKPWF</sequence>
<evidence type="ECO:0000259" key="6">
    <source>
        <dbReference type="Pfam" id="PF05154"/>
    </source>
</evidence>
<evidence type="ECO:0000256" key="3">
    <source>
        <dbReference type="ARBA" id="ARBA00022989"/>
    </source>
</evidence>
<proteinExistence type="predicted"/>
<keyword evidence="2 5" id="KW-0812">Transmembrane</keyword>
<dbReference type="RefSeq" id="WP_342161290.1">
    <property type="nucleotide sequence ID" value="NZ_JBCDNA010000003.1"/>
</dbReference>
<name>A0ABU9L3W4_9FLAO</name>
<accession>A0ABU9L3W4</accession>
<dbReference type="EMBL" id="JBCDNA010000003">
    <property type="protein sequence ID" value="MEL4457130.1"/>
    <property type="molecule type" value="Genomic_DNA"/>
</dbReference>
<evidence type="ECO:0000256" key="1">
    <source>
        <dbReference type="ARBA" id="ARBA00004141"/>
    </source>
</evidence>
<dbReference type="Pfam" id="PF05154">
    <property type="entry name" value="TM2"/>
    <property type="match status" value="1"/>
</dbReference>
<evidence type="ECO:0000313" key="8">
    <source>
        <dbReference type="Proteomes" id="UP001474120"/>
    </source>
</evidence>
<evidence type="ECO:0000256" key="5">
    <source>
        <dbReference type="SAM" id="Phobius"/>
    </source>
</evidence>
<feature type="transmembrane region" description="Helical" evidence="5">
    <location>
        <begin position="20"/>
        <end position="39"/>
    </location>
</feature>
<reference evidence="7 8" key="1">
    <citation type="submission" date="2024-04" db="EMBL/GenBank/DDBJ databases">
        <title>whole genome sequencing of Lutimonas vermicola strain IMCC1616.</title>
        <authorList>
            <person name="Bae S.S."/>
        </authorList>
    </citation>
    <scope>NUCLEOTIDE SEQUENCE [LARGE SCALE GENOMIC DNA]</scope>
    <source>
        <strain evidence="7 8">IMCC1616</strain>
    </source>
</reference>
<dbReference type="Proteomes" id="UP001474120">
    <property type="component" value="Unassembled WGS sequence"/>
</dbReference>
<gene>
    <name evidence="7" type="ORF">AABB81_14580</name>
</gene>
<evidence type="ECO:0000313" key="7">
    <source>
        <dbReference type="EMBL" id="MEL4457130.1"/>
    </source>
</evidence>
<keyword evidence="3 5" id="KW-1133">Transmembrane helix</keyword>
<comment type="subcellular location">
    <subcellularLocation>
        <location evidence="1">Membrane</location>
        <topology evidence="1">Multi-pass membrane protein</topology>
    </subcellularLocation>
</comment>
<evidence type="ECO:0000256" key="4">
    <source>
        <dbReference type="ARBA" id="ARBA00023136"/>
    </source>
</evidence>
<feature type="domain" description="TM2" evidence="6">
    <location>
        <begin position="16"/>
        <end position="69"/>
    </location>
</feature>
<organism evidence="7 8">
    <name type="scientific">Lutimonas vermicola</name>
    <dbReference type="NCBI Taxonomy" id="414288"/>
    <lineage>
        <taxon>Bacteria</taxon>
        <taxon>Pseudomonadati</taxon>
        <taxon>Bacteroidota</taxon>
        <taxon>Flavobacteriia</taxon>
        <taxon>Flavobacteriales</taxon>
        <taxon>Flavobacteriaceae</taxon>
        <taxon>Lutimonas</taxon>
    </lineage>
</organism>
<keyword evidence="4 5" id="KW-0472">Membrane</keyword>
<keyword evidence="8" id="KW-1185">Reference proteome</keyword>